<proteinExistence type="predicted"/>
<dbReference type="Proteomes" id="UP000036503">
    <property type="component" value="Unassembled WGS sequence"/>
</dbReference>
<evidence type="ECO:0000313" key="1">
    <source>
        <dbReference type="EMBL" id="KMO87173.1"/>
    </source>
</evidence>
<organism evidence="1 2">
    <name type="scientific">Megasphaera cerevisiae DSM 20462</name>
    <dbReference type="NCBI Taxonomy" id="1122219"/>
    <lineage>
        <taxon>Bacteria</taxon>
        <taxon>Bacillati</taxon>
        <taxon>Bacillota</taxon>
        <taxon>Negativicutes</taxon>
        <taxon>Veillonellales</taxon>
        <taxon>Veillonellaceae</taxon>
        <taxon>Megasphaera</taxon>
    </lineage>
</organism>
<dbReference type="EMBL" id="LEKT01000008">
    <property type="protein sequence ID" value="KMO87173.1"/>
    <property type="molecule type" value="Genomic_DNA"/>
</dbReference>
<evidence type="ECO:0000313" key="2">
    <source>
        <dbReference type="Proteomes" id="UP000036503"/>
    </source>
</evidence>
<name>A0A0J6WY58_9FIRM</name>
<gene>
    <name evidence="1" type="ORF">AB840_03825</name>
</gene>
<dbReference type="InParanoid" id="A0A0J6WY58"/>
<keyword evidence="2" id="KW-1185">Reference proteome</keyword>
<dbReference type="OrthoDB" id="1681822at2"/>
<accession>A0A0J6WY58</accession>
<comment type="caution">
    <text evidence="1">The sequence shown here is derived from an EMBL/GenBank/DDBJ whole genome shotgun (WGS) entry which is preliminary data.</text>
</comment>
<sequence length="164" mass="19436">MQPVFDLFTAEDLFNEIKITFYKYKKEHNKDMCKLLFMIMGLNHLREWIAPGFHARNNAKGTTDAEKFYVDIYDNTDEDTNTSNFKIINELCNHSKHFNTLNKKTSCKYETMDEWDDMDSIINFDRGSVSKCLVENKDGDMVDIIDIIERAILYYDANWFSKKH</sequence>
<protein>
    <submittedName>
        <fullName evidence="1">Uncharacterized protein</fullName>
    </submittedName>
</protein>
<dbReference type="PATRIC" id="fig|1122219.3.peg.3061"/>
<dbReference type="AlphaFoldDB" id="A0A0J6WY58"/>
<dbReference type="RefSeq" id="WP_048513514.1">
    <property type="nucleotide sequence ID" value="NZ_FUXD01000008.1"/>
</dbReference>
<reference evidence="1 2" key="1">
    <citation type="submission" date="2015-06" db="EMBL/GenBank/DDBJ databases">
        <title>Draft genome sequence of beer spoilage bacterium Megasphaera cerevisiae type strain 20462.</title>
        <authorList>
            <person name="Kutumbaka K."/>
            <person name="Pasmowitz J."/>
            <person name="Mategko J."/>
            <person name="Reyes D."/>
            <person name="Friedrich A."/>
            <person name="Han S."/>
            <person name="Martens-Habbena W."/>
            <person name="Neal-McKinney J."/>
            <person name="Janagama H.K."/>
            <person name="Nadala C."/>
            <person name="Samadpour M."/>
        </authorList>
    </citation>
    <scope>NUCLEOTIDE SEQUENCE [LARGE SCALE GENOMIC DNA]</scope>
    <source>
        <strain evidence="1 2">DSM 20462</strain>
    </source>
</reference>